<dbReference type="InterPro" id="IPR045864">
    <property type="entry name" value="aa-tRNA-synth_II/BPL/LPL"/>
</dbReference>
<keyword evidence="11" id="KW-0808">Transferase</keyword>
<evidence type="ECO:0000256" key="6">
    <source>
        <dbReference type="ARBA" id="ARBA00022490"/>
    </source>
</evidence>
<comment type="pathway">
    <text evidence="2 8">Amino-acid biosynthesis; L-histidine biosynthesis; L-histidine from 5-phospho-alpha-D-ribose 1-diphosphate: step 1/9.</text>
</comment>
<feature type="binding site" evidence="9">
    <location>
        <position position="127"/>
    </location>
    <ligand>
        <name>L-histidine</name>
        <dbReference type="ChEBI" id="CHEBI:57595"/>
    </ligand>
</feature>
<evidence type="ECO:0000256" key="9">
    <source>
        <dbReference type="PIRSR" id="PIRSR001549-1"/>
    </source>
</evidence>
<dbReference type="GO" id="GO:0140096">
    <property type="term" value="F:catalytic activity, acting on a protein"/>
    <property type="evidence" value="ECO:0007669"/>
    <property type="project" value="UniProtKB-ARBA"/>
</dbReference>
<feature type="binding site" evidence="9">
    <location>
        <begin position="276"/>
        <end position="277"/>
    </location>
    <ligand>
        <name>L-histidine</name>
        <dbReference type="ChEBI" id="CHEBI:57595"/>
    </ligand>
</feature>
<dbReference type="Proteomes" id="UP000049855">
    <property type="component" value="Unassembled WGS sequence"/>
</dbReference>
<dbReference type="GO" id="GO:0006427">
    <property type="term" value="P:histidyl-tRNA aminoacylation"/>
    <property type="evidence" value="ECO:0007669"/>
    <property type="project" value="TreeGrafter"/>
</dbReference>
<proteinExistence type="inferred from homology"/>
<comment type="subcellular location">
    <subcellularLocation>
        <location evidence="1 8">Cytoplasm</location>
    </subcellularLocation>
</comment>
<keyword evidence="11" id="KW-0328">Glycosyltransferase</keyword>
<dbReference type="Gene3D" id="3.30.930.10">
    <property type="entry name" value="Bira Bifunctional Protein, Domain 2"/>
    <property type="match status" value="1"/>
</dbReference>
<keyword evidence="8" id="KW-0368">Histidine biosynthesis</keyword>
<feature type="binding site" evidence="9">
    <location>
        <position position="272"/>
    </location>
    <ligand>
        <name>L-histidine</name>
        <dbReference type="ChEBI" id="CHEBI:57595"/>
    </ligand>
</feature>
<evidence type="ECO:0000259" key="10">
    <source>
        <dbReference type="PROSITE" id="PS50862"/>
    </source>
</evidence>
<feature type="domain" description="Aminoacyl-transfer RNA synthetases class-II family profile" evidence="10">
    <location>
        <begin position="13"/>
        <end position="326"/>
    </location>
</feature>
<organism evidence="11 12">
    <name type="scientific">Sporomusa ovata</name>
    <dbReference type="NCBI Taxonomy" id="2378"/>
    <lineage>
        <taxon>Bacteria</taxon>
        <taxon>Bacillati</taxon>
        <taxon>Bacillota</taxon>
        <taxon>Negativicutes</taxon>
        <taxon>Selenomonadales</taxon>
        <taxon>Sporomusaceae</taxon>
        <taxon>Sporomusa</taxon>
    </lineage>
</organism>
<dbReference type="GO" id="GO:0004821">
    <property type="term" value="F:histidine-tRNA ligase activity"/>
    <property type="evidence" value="ECO:0007669"/>
    <property type="project" value="TreeGrafter"/>
</dbReference>
<feature type="binding site" evidence="9">
    <location>
        <position position="113"/>
    </location>
    <ligand>
        <name>L-histidine</name>
        <dbReference type="ChEBI" id="CHEBI:57595"/>
    </ligand>
</feature>
<feature type="binding site" evidence="9">
    <location>
        <begin position="83"/>
        <end position="85"/>
    </location>
    <ligand>
        <name>L-histidine</name>
        <dbReference type="ChEBI" id="CHEBI:57595"/>
    </ligand>
</feature>
<dbReference type="SUPFAM" id="SSF55681">
    <property type="entry name" value="Class II aaRS and biotin synthetases"/>
    <property type="match status" value="1"/>
</dbReference>
<dbReference type="InterPro" id="IPR006195">
    <property type="entry name" value="aa-tRNA-synth_II"/>
</dbReference>
<evidence type="ECO:0000313" key="12">
    <source>
        <dbReference type="Proteomes" id="UP000049855"/>
    </source>
</evidence>
<evidence type="ECO:0000256" key="1">
    <source>
        <dbReference type="ARBA" id="ARBA00004496"/>
    </source>
</evidence>
<keyword evidence="12" id="KW-1185">Reference proteome</keyword>
<protein>
    <recommendedName>
        <fullName evidence="5 8">ATP phosphoribosyltransferase regulatory subunit</fullName>
    </recommendedName>
</protein>
<name>A0A0U1L7R4_9FIRM</name>
<evidence type="ECO:0000313" key="11">
    <source>
        <dbReference type="EMBL" id="CQR75173.1"/>
    </source>
</evidence>
<comment type="function">
    <text evidence="7 8">Required for the first step of histidine biosynthesis. May allow the feedback regulation of ATP phosphoribosyltransferase activity by histidine.</text>
</comment>
<comment type="similarity">
    <text evidence="3 8">Belongs to the class-II aminoacyl-tRNA synthetase family. HisZ subfamily.</text>
</comment>
<dbReference type="Pfam" id="PF13393">
    <property type="entry name" value="tRNA-synt_His"/>
    <property type="match status" value="1"/>
</dbReference>
<dbReference type="InterPro" id="IPR004516">
    <property type="entry name" value="HisRS/HisZ"/>
</dbReference>
<evidence type="ECO:0000256" key="8">
    <source>
        <dbReference type="HAMAP-Rule" id="MF_00125"/>
    </source>
</evidence>
<evidence type="ECO:0000256" key="3">
    <source>
        <dbReference type="ARBA" id="ARBA00005539"/>
    </source>
</evidence>
<dbReference type="HAMAP" id="MF_00125">
    <property type="entry name" value="HisZ"/>
    <property type="match status" value="1"/>
</dbReference>
<dbReference type="GO" id="GO:0016757">
    <property type="term" value="F:glycosyltransferase activity"/>
    <property type="evidence" value="ECO:0007669"/>
    <property type="project" value="UniProtKB-KW"/>
</dbReference>
<dbReference type="UniPathway" id="UPA00031">
    <property type="reaction ID" value="UER00006"/>
</dbReference>
<dbReference type="AlphaFoldDB" id="A0A0U1L7R4"/>
<comment type="subunit">
    <text evidence="4 8">Heteromultimer composed of HisG and HisZ subunits.</text>
</comment>
<dbReference type="CDD" id="cd00773">
    <property type="entry name" value="HisRS-like_core"/>
    <property type="match status" value="1"/>
</dbReference>
<dbReference type="RefSeq" id="WP_021171388.1">
    <property type="nucleotide sequence ID" value="NZ_CTRP01000016.1"/>
</dbReference>
<dbReference type="PIRSF" id="PIRSF001549">
    <property type="entry name" value="His-tRNA_synth"/>
    <property type="match status" value="1"/>
</dbReference>
<evidence type="ECO:0000256" key="7">
    <source>
        <dbReference type="ARBA" id="ARBA00025246"/>
    </source>
</evidence>
<keyword evidence="8" id="KW-0028">Amino-acid biosynthesis</keyword>
<sequence>MNRNNYVPQIPYGTRDLLPREAKQKRIVEGALAELFSRWGYDEVVTPTFEYMETITLGTGNAIQEHVFKFFDKNNRTLALRPDMTTPIARVAATRFKERPLPLRLFYLTNVFRHEQAQAGRQCEFYQAGIELLGAPGPAADAEIIALAVEAMLEAGLTNFQIGLGQVAFINGLMAESGLTQRDQQKVKYTMVTRDLVGLGEVLAQSDLSQSAREIFQQVPLLHGREDMLRAAYRLVTNEQSRAALDNLADIHKLLTGYGVERYVNFDLGIIRDFDYYTGMVFEVYTPGLGFPLCGGGRYDTMLASFGVPNPATGFALGIERMLLALERQGIDVSVRGKDVYIAWAEGNLAEAIEAAKEYRKTGRRTELALAGCSKTAAEKTANEQGYEELIYIE</sequence>
<keyword evidence="6 8" id="KW-0963">Cytoplasm</keyword>
<comment type="miscellaneous">
    <text evidence="8">This function is generally fulfilled by the C-terminal part of HisG, which is missing in some bacteria such as this one.</text>
</comment>
<dbReference type="PANTHER" id="PTHR43707">
    <property type="entry name" value="HISTIDYL-TRNA SYNTHETASE"/>
    <property type="match status" value="1"/>
</dbReference>
<dbReference type="GO" id="GO:0000105">
    <property type="term" value="P:L-histidine biosynthetic process"/>
    <property type="evidence" value="ECO:0007669"/>
    <property type="project" value="UniProtKB-UniRule"/>
</dbReference>
<dbReference type="InterPro" id="IPR041715">
    <property type="entry name" value="HisRS-like_core"/>
</dbReference>
<dbReference type="PROSITE" id="PS50862">
    <property type="entry name" value="AA_TRNA_LIGASE_II"/>
    <property type="match status" value="1"/>
</dbReference>
<reference evidence="12" key="1">
    <citation type="submission" date="2015-03" db="EMBL/GenBank/DDBJ databases">
        <authorList>
            <person name="Nijsse Bart"/>
        </authorList>
    </citation>
    <scope>NUCLEOTIDE SEQUENCE [LARGE SCALE GENOMIC DNA]</scope>
</reference>
<evidence type="ECO:0000256" key="2">
    <source>
        <dbReference type="ARBA" id="ARBA00004667"/>
    </source>
</evidence>
<dbReference type="GO" id="GO:0005737">
    <property type="term" value="C:cytoplasm"/>
    <property type="evidence" value="ECO:0007669"/>
    <property type="project" value="UniProtKB-SubCell"/>
</dbReference>
<dbReference type="EMBL" id="CTRP01000016">
    <property type="protein sequence ID" value="CQR75173.1"/>
    <property type="molecule type" value="Genomic_DNA"/>
</dbReference>
<evidence type="ECO:0000256" key="4">
    <source>
        <dbReference type="ARBA" id="ARBA00011496"/>
    </source>
</evidence>
<dbReference type="PANTHER" id="PTHR43707:SF1">
    <property type="entry name" value="HISTIDINE--TRNA LIGASE, MITOCHONDRIAL-RELATED"/>
    <property type="match status" value="1"/>
</dbReference>
<accession>A0A0U1L7R4</accession>
<feature type="binding site" evidence="9">
    <location>
        <position position="131"/>
    </location>
    <ligand>
        <name>L-histidine</name>
        <dbReference type="ChEBI" id="CHEBI:57595"/>
    </ligand>
</feature>
<dbReference type="InterPro" id="IPR004517">
    <property type="entry name" value="HisZ"/>
</dbReference>
<gene>
    <name evidence="8" type="primary">hisZ</name>
    <name evidence="11" type="ORF">SpAn4DRAFT_4537</name>
</gene>
<dbReference type="NCBIfam" id="TIGR00443">
    <property type="entry name" value="hisZ_biosyn_reg"/>
    <property type="match status" value="1"/>
</dbReference>
<evidence type="ECO:0000256" key="5">
    <source>
        <dbReference type="ARBA" id="ARBA00020397"/>
    </source>
</evidence>